<dbReference type="Proteomes" id="UP000295198">
    <property type="component" value="Unassembled WGS sequence"/>
</dbReference>
<dbReference type="PRINTS" id="PR00040">
    <property type="entry name" value="HTHMERR"/>
</dbReference>
<evidence type="ECO:0000313" key="5">
    <source>
        <dbReference type="Proteomes" id="UP000295198"/>
    </source>
</evidence>
<dbReference type="AlphaFoldDB" id="A0A4Q4ZD37"/>
<dbReference type="GO" id="GO:0003677">
    <property type="term" value="F:DNA binding"/>
    <property type="evidence" value="ECO:0007669"/>
    <property type="project" value="UniProtKB-KW"/>
</dbReference>
<evidence type="ECO:0000256" key="2">
    <source>
        <dbReference type="SAM" id="MobiDB-lite"/>
    </source>
</evidence>
<dbReference type="PANTHER" id="PTHR30204">
    <property type="entry name" value="REDOX-CYCLING DRUG-SENSING TRANSCRIPTIONAL ACTIVATOR SOXR"/>
    <property type="match status" value="1"/>
</dbReference>
<accession>A0A4Q4ZD37</accession>
<name>A0A4Q4ZD37_9ACTN</name>
<feature type="domain" description="HTH merR-type" evidence="3">
    <location>
        <begin position="88"/>
        <end position="156"/>
    </location>
</feature>
<evidence type="ECO:0000259" key="3">
    <source>
        <dbReference type="PROSITE" id="PS50937"/>
    </source>
</evidence>
<dbReference type="PROSITE" id="PS00552">
    <property type="entry name" value="HTH_MERR_1"/>
    <property type="match status" value="1"/>
</dbReference>
<evidence type="ECO:0000313" key="4">
    <source>
        <dbReference type="EMBL" id="RYP85094.1"/>
    </source>
</evidence>
<keyword evidence="5" id="KW-1185">Reference proteome</keyword>
<feature type="region of interest" description="Disordered" evidence="2">
    <location>
        <begin position="167"/>
        <end position="193"/>
    </location>
</feature>
<feature type="region of interest" description="Disordered" evidence="2">
    <location>
        <begin position="1"/>
        <end position="29"/>
    </location>
</feature>
<dbReference type="InterPro" id="IPR000551">
    <property type="entry name" value="MerR-type_HTH_dom"/>
</dbReference>
<protein>
    <submittedName>
        <fullName evidence="4">MerR family transcriptional regulator</fullName>
    </submittedName>
</protein>
<dbReference type="InterPro" id="IPR009061">
    <property type="entry name" value="DNA-bd_dom_put_sf"/>
</dbReference>
<comment type="caution">
    <text evidence="4">The sequence shown here is derived from an EMBL/GenBank/DDBJ whole genome shotgun (WGS) entry which is preliminary data.</text>
</comment>
<dbReference type="Gene3D" id="1.10.1660.10">
    <property type="match status" value="1"/>
</dbReference>
<dbReference type="SMART" id="SM00422">
    <property type="entry name" value="HTH_MERR"/>
    <property type="match status" value="1"/>
</dbReference>
<evidence type="ECO:0000256" key="1">
    <source>
        <dbReference type="ARBA" id="ARBA00023125"/>
    </source>
</evidence>
<dbReference type="EMBL" id="SDKM01000019">
    <property type="protein sequence ID" value="RYP85094.1"/>
    <property type="molecule type" value="Genomic_DNA"/>
</dbReference>
<dbReference type="InterPro" id="IPR047057">
    <property type="entry name" value="MerR_fam"/>
</dbReference>
<dbReference type="GO" id="GO:0003700">
    <property type="term" value="F:DNA-binding transcription factor activity"/>
    <property type="evidence" value="ECO:0007669"/>
    <property type="project" value="InterPro"/>
</dbReference>
<organism evidence="4 5">
    <name type="scientific">Nocardioides guangzhouensis</name>
    <dbReference type="NCBI Taxonomy" id="2497878"/>
    <lineage>
        <taxon>Bacteria</taxon>
        <taxon>Bacillati</taxon>
        <taxon>Actinomycetota</taxon>
        <taxon>Actinomycetes</taxon>
        <taxon>Propionibacteriales</taxon>
        <taxon>Nocardioidaceae</taxon>
        <taxon>Nocardioides</taxon>
    </lineage>
</organism>
<sequence>MPTGWRPSLQRLSPSTSSSRPLARRCGPVAARRPLIGRPGCAGSGSRHRWPVPLLVPRSLLVRSWSDPLHPRRIGGYAVADVGSDRAVYSISVAAEVTGVNPQMLRVYEQKGLLKPYRTEGGTRRYSDQELDRIGEIATLLAIGLNLAGVEEVLRLRAENHRLQREVDRLRGRAPETSSDRRSGRASRVDPRG</sequence>
<keyword evidence="1" id="KW-0238">DNA-binding</keyword>
<dbReference type="Pfam" id="PF13411">
    <property type="entry name" value="MerR_1"/>
    <property type="match status" value="1"/>
</dbReference>
<dbReference type="OrthoDB" id="3387956at2"/>
<gene>
    <name evidence="4" type="ORF">EKO23_14005</name>
</gene>
<dbReference type="PANTHER" id="PTHR30204:SF58">
    <property type="entry name" value="HTH-TYPE TRANSCRIPTIONAL REGULATOR YFMP"/>
    <property type="match status" value="1"/>
</dbReference>
<dbReference type="PROSITE" id="PS50937">
    <property type="entry name" value="HTH_MERR_2"/>
    <property type="match status" value="1"/>
</dbReference>
<proteinExistence type="predicted"/>
<feature type="compositionally biased region" description="Low complexity" evidence="2">
    <location>
        <begin position="1"/>
        <end position="25"/>
    </location>
</feature>
<reference evidence="4 5" key="1">
    <citation type="submission" date="2019-01" db="EMBL/GenBank/DDBJ databases">
        <title>Nocardioides guangzhouensis sp. nov., an actinobacterium isolated from soil.</title>
        <authorList>
            <person name="Fu Y."/>
            <person name="Cai Y."/>
            <person name="Lin Z."/>
            <person name="Chen P."/>
        </authorList>
    </citation>
    <scope>NUCLEOTIDE SEQUENCE [LARGE SCALE GENOMIC DNA]</scope>
    <source>
        <strain evidence="4 5">130</strain>
    </source>
</reference>
<dbReference type="SUPFAM" id="SSF46955">
    <property type="entry name" value="Putative DNA-binding domain"/>
    <property type="match status" value="1"/>
</dbReference>